<name>A0A1R4GWM1_9GAMM</name>
<reference evidence="1 2" key="1">
    <citation type="submission" date="2017-02" db="EMBL/GenBank/DDBJ databases">
        <authorList>
            <person name="Peterson S.W."/>
        </authorList>
    </citation>
    <scope>NUCLEOTIDE SEQUENCE [LARGE SCALE GENOMIC DNA]</scope>
    <source>
        <strain evidence="1">Psychrobacter_piechaudii</strain>
    </source>
</reference>
<evidence type="ECO:0008006" key="3">
    <source>
        <dbReference type="Google" id="ProtNLM"/>
    </source>
</evidence>
<organism evidence="1 2">
    <name type="scientific">Psychrobacter piechaudii</name>
    <dbReference type="NCBI Taxonomy" id="1945521"/>
    <lineage>
        <taxon>Bacteria</taxon>
        <taxon>Pseudomonadati</taxon>
        <taxon>Pseudomonadota</taxon>
        <taxon>Gammaproteobacteria</taxon>
        <taxon>Moraxellales</taxon>
        <taxon>Moraxellaceae</taxon>
        <taxon>Psychrobacter</taxon>
    </lineage>
</organism>
<sequence>MANQNSTSESQPIKQIICIKWGTKYGAHYANKLYGMVSRNITPPFRFVCFTDDTTGVRPEIECQELPPLDVTMPTNTLGKWPKSRLWGEKLGDLTGTVLFLDLDVVIVDSLDPFFEYGDPEDVILSYNPSNPLEKLGQTSCFRFQVGSMVSLQEKFKADPQGIADKYRFEQRFVTRNVPGGVKIFPKQWVAHFRRKCRQPFPLNYFIPPKIPKGARIVIFPGGLYPTNAINGQYTSKSADNAVDHLKQLKDPKNLKRSIRHLRHFILPVDWVKEYWRE</sequence>
<dbReference type="SUPFAM" id="SSF53448">
    <property type="entry name" value="Nucleotide-diphospho-sugar transferases"/>
    <property type="match status" value="1"/>
</dbReference>
<dbReference type="STRING" id="1945521.A1232T_01835"/>
<evidence type="ECO:0000313" key="2">
    <source>
        <dbReference type="Proteomes" id="UP000188357"/>
    </source>
</evidence>
<dbReference type="Proteomes" id="UP000188357">
    <property type="component" value="Unassembled WGS sequence"/>
</dbReference>
<dbReference type="InterPro" id="IPR029044">
    <property type="entry name" value="Nucleotide-diphossugar_trans"/>
</dbReference>
<keyword evidence="2" id="KW-1185">Reference proteome</keyword>
<evidence type="ECO:0000313" key="1">
    <source>
        <dbReference type="EMBL" id="SJM72597.1"/>
    </source>
</evidence>
<gene>
    <name evidence="1" type="ORF">A1232T_01835</name>
</gene>
<proteinExistence type="predicted"/>
<dbReference type="EMBL" id="FUGE01000181">
    <property type="protein sequence ID" value="SJM72597.1"/>
    <property type="molecule type" value="Genomic_DNA"/>
</dbReference>
<dbReference type="OrthoDB" id="564871at2"/>
<dbReference type="RefSeq" id="WP_077451530.1">
    <property type="nucleotide sequence ID" value="NZ_FUGE01000181.1"/>
</dbReference>
<dbReference type="AlphaFoldDB" id="A0A1R4GWM1"/>
<protein>
    <recommendedName>
        <fullName evidence="3">Glycosyl transferase</fullName>
    </recommendedName>
</protein>
<accession>A0A1R4GWM1</accession>